<evidence type="ECO:0000313" key="3">
    <source>
        <dbReference type="Proteomes" id="UP000813444"/>
    </source>
</evidence>
<dbReference type="EMBL" id="JAGPNK010000010">
    <property type="protein sequence ID" value="KAH7312537.1"/>
    <property type="molecule type" value="Genomic_DNA"/>
</dbReference>
<feature type="region of interest" description="Disordered" evidence="1">
    <location>
        <begin position="1"/>
        <end position="20"/>
    </location>
</feature>
<dbReference type="Proteomes" id="UP000813444">
    <property type="component" value="Unassembled WGS sequence"/>
</dbReference>
<dbReference type="AlphaFoldDB" id="A0A8K0SS82"/>
<sequence length="278" mass="30451">MASDQYWTSAPTPLEQSIPTSHNCNMVLEHQESNRHTPIISFDPESGSYNSGNAHLVPMTQETTASAQHQLALGGNWPQGAGTLPTCGPNVEDGTGVNYSRSCEAWPPTSSSFQNSGGEDIFLGPAPCPLAYSEVGAYEYYQATYQSLYSSQEDTANMQVIAGDNIVWDEGLPYWSEPSTELLTRTHDGHAATRGIAWNERYPATKEGNIDKGKEKDKEKDKKGEGEEVEADEASMQHIRKQLAQLGYELECQTREQLAAIKHGPGYTQPTSSFQNLG</sequence>
<gene>
    <name evidence="2" type="ORF">B0I35DRAFT_411247</name>
</gene>
<evidence type="ECO:0000256" key="1">
    <source>
        <dbReference type="SAM" id="MobiDB-lite"/>
    </source>
</evidence>
<evidence type="ECO:0000313" key="2">
    <source>
        <dbReference type="EMBL" id="KAH7312537.1"/>
    </source>
</evidence>
<keyword evidence="3" id="KW-1185">Reference proteome</keyword>
<organism evidence="2 3">
    <name type="scientific">Stachybotrys elegans</name>
    <dbReference type="NCBI Taxonomy" id="80388"/>
    <lineage>
        <taxon>Eukaryota</taxon>
        <taxon>Fungi</taxon>
        <taxon>Dikarya</taxon>
        <taxon>Ascomycota</taxon>
        <taxon>Pezizomycotina</taxon>
        <taxon>Sordariomycetes</taxon>
        <taxon>Hypocreomycetidae</taxon>
        <taxon>Hypocreales</taxon>
        <taxon>Stachybotryaceae</taxon>
        <taxon>Stachybotrys</taxon>
    </lineage>
</organism>
<feature type="region of interest" description="Disordered" evidence="1">
    <location>
        <begin position="194"/>
        <end position="236"/>
    </location>
</feature>
<feature type="compositionally biased region" description="Basic and acidic residues" evidence="1">
    <location>
        <begin position="208"/>
        <end position="226"/>
    </location>
</feature>
<comment type="caution">
    <text evidence="2">The sequence shown here is derived from an EMBL/GenBank/DDBJ whole genome shotgun (WGS) entry which is preliminary data.</text>
</comment>
<protein>
    <submittedName>
        <fullName evidence="2">Uncharacterized protein</fullName>
    </submittedName>
</protein>
<accession>A0A8K0SS82</accession>
<name>A0A8K0SS82_9HYPO</name>
<reference evidence="2" key="1">
    <citation type="journal article" date="2021" name="Nat. Commun.">
        <title>Genetic determinants of endophytism in the Arabidopsis root mycobiome.</title>
        <authorList>
            <person name="Mesny F."/>
            <person name="Miyauchi S."/>
            <person name="Thiergart T."/>
            <person name="Pickel B."/>
            <person name="Atanasova L."/>
            <person name="Karlsson M."/>
            <person name="Huettel B."/>
            <person name="Barry K.W."/>
            <person name="Haridas S."/>
            <person name="Chen C."/>
            <person name="Bauer D."/>
            <person name="Andreopoulos W."/>
            <person name="Pangilinan J."/>
            <person name="LaButti K."/>
            <person name="Riley R."/>
            <person name="Lipzen A."/>
            <person name="Clum A."/>
            <person name="Drula E."/>
            <person name="Henrissat B."/>
            <person name="Kohler A."/>
            <person name="Grigoriev I.V."/>
            <person name="Martin F.M."/>
            <person name="Hacquard S."/>
        </authorList>
    </citation>
    <scope>NUCLEOTIDE SEQUENCE</scope>
    <source>
        <strain evidence="2">MPI-CAGE-CH-0235</strain>
    </source>
</reference>
<proteinExistence type="predicted"/>